<evidence type="ECO:0000313" key="2">
    <source>
        <dbReference type="Proteomes" id="UP000215027"/>
    </source>
</evidence>
<dbReference type="AlphaFoldDB" id="A0A160T756"/>
<dbReference type="KEGG" id="pbf:CFX0092_A3561"/>
<proteinExistence type="predicted"/>
<gene>
    <name evidence="1" type="ORF">CFX0092_A3561</name>
</gene>
<keyword evidence="2" id="KW-1185">Reference proteome</keyword>
<accession>A0A160T756</accession>
<dbReference type="Proteomes" id="UP000215027">
    <property type="component" value="Chromosome I"/>
</dbReference>
<reference evidence="1" key="1">
    <citation type="submission" date="2016-01" db="EMBL/GenBank/DDBJ databases">
        <authorList>
            <person name="Mcilroy J.S."/>
            <person name="Karst M S."/>
            <person name="Albertsen M."/>
        </authorList>
    </citation>
    <scope>NUCLEOTIDE SEQUENCE</scope>
    <source>
        <strain evidence="1">Cfx-K</strain>
    </source>
</reference>
<organism evidence="1 2">
    <name type="scientific">Candidatus Promineifilum breve</name>
    <dbReference type="NCBI Taxonomy" id="1806508"/>
    <lineage>
        <taxon>Bacteria</taxon>
        <taxon>Bacillati</taxon>
        <taxon>Chloroflexota</taxon>
        <taxon>Ardenticatenia</taxon>
        <taxon>Candidatus Promineifilales</taxon>
        <taxon>Candidatus Promineifilaceae</taxon>
        <taxon>Candidatus Promineifilum</taxon>
    </lineage>
</organism>
<protein>
    <submittedName>
        <fullName evidence="1">Uncharacterized protein</fullName>
    </submittedName>
</protein>
<evidence type="ECO:0000313" key="1">
    <source>
        <dbReference type="EMBL" id="CUS05439.2"/>
    </source>
</evidence>
<name>A0A160T756_9CHLR</name>
<sequence>MLYQLSYPGQWDWLVVNGTAILSEWPPAVKGMKPPLSLVSFY</sequence>
<dbReference type="EMBL" id="LN890655">
    <property type="protein sequence ID" value="CUS05439.2"/>
    <property type="molecule type" value="Genomic_DNA"/>
</dbReference>